<protein>
    <submittedName>
        <fullName evidence="1">Uncharacterized protein</fullName>
    </submittedName>
</protein>
<gene>
    <name evidence="1" type="ORF">Gocc_0828</name>
</gene>
<organism evidence="1 2">
    <name type="scientific">Gaiella occulta</name>
    <dbReference type="NCBI Taxonomy" id="1002870"/>
    <lineage>
        <taxon>Bacteria</taxon>
        <taxon>Bacillati</taxon>
        <taxon>Actinomycetota</taxon>
        <taxon>Thermoleophilia</taxon>
        <taxon>Gaiellales</taxon>
        <taxon>Gaiellaceae</taxon>
        <taxon>Gaiella</taxon>
    </lineage>
</organism>
<dbReference type="Proteomes" id="UP000254134">
    <property type="component" value="Unassembled WGS sequence"/>
</dbReference>
<proteinExistence type="predicted"/>
<dbReference type="AlphaFoldDB" id="A0A7M2YY80"/>
<accession>A0A7M2YY80</accession>
<keyword evidence="2" id="KW-1185">Reference proteome</keyword>
<name>A0A7M2YY80_9ACTN</name>
<sequence>MVAWLRRSGERLRPLDEAAAYARCHGDRDDSVRIVKLPPRRARYDTLLATGEDIRVGLEARIDARDADAGAPAPPA</sequence>
<comment type="caution">
    <text evidence="1">The sequence shown here is derived from an EMBL/GenBank/DDBJ whole genome shotgun (WGS) entry which is preliminary data.</text>
</comment>
<evidence type="ECO:0000313" key="1">
    <source>
        <dbReference type="EMBL" id="RDI75030.1"/>
    </source>
</evidence>
<dbReference type="EMBL" id="QQZY01000002">
    <property type="protein sequence ID" value="RDI75030.1"/>
    <property type="molecule type" value="Genomic_DNA"/>
</dbReference>
<reference evidence="1 2" key="1">
    <citation type="submission" date="2018-07" db="EMBL/GenBank/DDBJ databases">
        <title>High-quality-draft genome sequence of Gaiella occulta.</title>
        <authorList>
            <person name="Severino R."/>
            <person name="Froufe H.J.C."/>
            <person name="Rainey F.A."/>
            <person name="Barroso C."/>
            <person name="Albuquerque L."/>
            <person name="Lobo-Da-Cunha A."/>
            <person name="Da Costa M.S."/>
            <person name="Egas C."/>
        </authorList>
    </citation>
    <scope>NUCLEOTIDE SEQUENCE [LARGE SCALE GENOMIC DNA]</scope>
    <source>
        <strain evidence="1 2">F2-233</strain>
    </source>
</reference>
<reference evidence="2" key="2">
    <citation type="journal article" date="2019" name="MicrobiologyOpen">
        <title>High-quality draft genome sequence of Gaiella occulta isolated from a 150 meter deep mineral water borehole and comparison with the genome sequences of other deep-branching lineages of the phylum Actinobacteria.</title>
        <authorList>
            <person name="Severino R."/>
            <person name="Froufe H.J.C."/>
            <person name="Barroso C."/>
            <person name="Albuquerque L."/>
            <person name="Lobo-da-Cunha A."/>
            <person name="da Costa M.S."/>
            <person name="Egas C."/>
        </authorList>
    </citation>
    <scope>NUCLEOTIDE SEQUENCE [LARGE SCALE GENOMIC DNA]</scope>
    <source>
        <strain evidence="2">F2-233</strain>
    </source>
</reference>
<evidence type="ECO:0000313" key="2">
    <source>
        <dbReference type="Proteomes" id="UP000254134"/>
    </source>
</evidence>